<dbReference type="VEuPathDB" id="FungiDB:PGTG_19160"/>
<sequence length="412" mass="45917">MSDCAQAIKKGITAAYSDLRVQAPKKQAISYLSGRAAKAVANFRQALYDEQRVEIQLQELYDKWTPVSKVFVDYVRMQWQSNIVNWAMDYCLTPHQGIHTNNYTEAWHQILKTHFINTRERRQTNEVVQVLTDEVHTAYLMSHLQVAKGHKLQQTNKFQSFAKAKAEEYSPTIMSLLGINVVKHHGHCKCSSPLTHLPTPASTFIFADMKKAPPENAVTLIVALASTSFATEPGGTTAGPDLTSWVADTLVIRRETVQPEEARAQQSAANVAENAKRRRTLSRAKCQMTTTTTSSVLATAPASTTLPADNDKPLMTQEDIDRLVQQRNAPLDSVGWSAFRTTCTLGAMSEAETARYLIQKTVSVVAALKSAINVLKFIKNQRMIALETSPDTMWWFHDCCNSISNSSPPRCL</sequence>
<reference evidence="3" key="2">
    <citation type="journal article" date="2011" name="Proc. Natl. Acad. Sci. U.S.A.">
        <title>Obligate biotrophy features unraveled by the genomic analysis of rust fungi.</title>
        <authorList>
            <person name="Duplessis S."/>
            <person name="Cuomo C.A."/>
            <person name="Lin Y.-C."/>
            <person name="Aerts A."/>
            <person name="Tisserant E."/>
            <person name="Veneault-Fourrey C."/>
            <person name="Joly D.L."/>
            <person name="Hacquard S."/>
            <person name="Amselem J."/>
            <person name="Cantarel B.L."/>
            <person name="Chiu R."/>
            <person name="Coutinho P.M."/>
            <person name="Feau N."/>
            <person name="Field M."/>
            <person name="Frey P."/>
            <person name="Gelhaye E."/>
            <person name="Goldberg J."/>
            <person name="Grabherr M.G."/>
            <person name="Kodira C.D."/>
            <person name="Kohler A."/>
            <person name="Kuees U."/>
            <person name="Lindquist E.A."/>
            <person name="Lucas S.M."/>
            <person name="Mago R."/>
            <person name="Mauceli E."/>
            <person name="Morin E."/>
            <person name="Murat C."/>
            <person name="Pangilinan J.L."/>
            <person name="Park R."/>
            <person name="Pearson M."/>
            <person name="Quesneville H."/>
            <person name="Rouhier N."/>
            <person name="Sakthikumar S."/>
            <person name="Salamov A.A."/>
            <person name="Schmutz J."/>
            <person name="Selles B."/>
            <person name="Shapiro H."/>
            <person name="Tanguay P."/>
            <person name="Tuskan G.A."/>
            <person name="Henrissat B."/>
            <person name="Van de Peer Y."/>
            <person name="Rouze P."/>
            <person name="Ellis J.G."/>
            <person name="Dodds P.N."/>
            <person name="Schein J.E."/>
            <person name="Zhong S."/>
            <person name="Hamelin R.C."/>
            <person name="Grigoriev I.V."/>
            <person name="Szabo L.J."/>
            <person name="Martin F."/>
        </authorList>
    </citation>
    <scope>NUCLEOTIDE SEQUENCE [LARGE SCALE GENOMIC DNA]</scope>
    <source>
        <strain evidence="3">CRL 75-36-700-3 / race SCCL</strain>
    </source>
</reference>
<dbReference type="HOGENOM" id="CLU_049932_0_0_1"/>
<dbReference type="Proteomes" id="UP000008783">
    <property type="component" value="Unassembled WGS sequence"/>
</dbReference>
<accession>E3L9B9</accession>
<dbReference type="OrthoDB" id="2511790at2759"/>
<evidence type="ECO:0000313" key="2">
    <source>
        <dbReference type="EMBL" id="EFP93144.2"/>
    </source>
</evidence>
<dbReference type="RefSeq" id="XP_003337563.2">
    <property type="nucleotide sequence ID" value="XM_003337515.2"/>
</dbReference>
<feature type="region of interest" description="Disordered" evidence="1">
    <location>
        <begin position="261"/>
        <end position="286"/>
    </location>
</feature>
<dbReference type="InParanoid" id="E3L9B9"/>
<evidence type="ECO:0000256" key="1">
    <source>
        <dbReference type="SAM" id="MobiDB-lite"/>
    </source>
</evidence>
<dbReference type="PANTHER" id="PTHR48159">
    <property type="entry name" value="MULE DOMAIN-CONTAINING PROTEIN"/>
    <property type="match status" value="1"/>
</dbReference>
<dbReference type="AlphaFoldDB" id="E3L9B9"/>
<dbReference type="PANTHER" id="PTHR48159:SF1">
    <property type="entry name" value="MEMBRANE-ASSOCIATED GIANT PROTEIN ANTIGEN, PUTATIVE-RELATED"/>
    <property type="match status" value="1"/>
</dbReference>
<keyword evidence="3" id="KW-1185">Reference proteome</keyword>
<organism evidence="2 3">
    <name type="scientific">Puccinia graminis f. sp. tritici (strain CRL 75-36-700-3 / race SCCL)</name>
    <name type="common">Black stem rust fungus</name>
    <dbReference type="NCBI Taxonomy" id="418459"/>
    <lineage>
        <taxon>Eukaryota</taxon>
        <taxon>Fungi</taxon>
        <taxon>Dikarya</taxon>
        <taxon>Basidiomycota</taxon>
        <taxon>Pucciniomycotina</taxon>
        <taxon>Pucciniomycetes</taxon>
        <taxon>Pucciniales</taxon>
        <taxon>Pucciniaceae</taxon>
        <taxon>Puccinia</taxon>
    </lineage>
</organism>
<protein>
    <submittedName>
        <fullName evidence="2">Uncharacterized protein</fullName>
    </submittedName>
</protein>
<dbReference type="KEGG" id="pgr:PGTG_19160"/>
<dbReference type="GeneID" id="10543209"/>
<gene>
    <name evidence="2" type="ORF">PGTG_19160</name>
</gene>
<evidence type="ECO:0000313" key="3">
    <source>
        <dbReference type="Proteomes" id="UP000008783"/>
    </source>
</evidence>
<name>E3L9B9_PUCGT</name>
<proteinExistence type="predicted"/>
<dbReference type="EMBL" id="DS178383">
    <property type="protein sequence ID" value="EFP93144.2"/>
    <property type="molecule type" value="Genomic_DNA"/>
</dbReference>
<reference key="1">
    <citation type="submission" date="2007-01" db="EMBL/GenBank/DDBJ databases">
        <title>The Genome Sequence of Puccinia graminis f. sp. tritici Strain CRL 75-36-700-3.</title>
        <authorList>
            <consortium name="The Broad Institute Genome Sequencing Platform"/>
            <person name="Birren B."/>
            <person name="Lander E."/>
            <person name="Galagan J."/>
            <person name="Nusbaum C."/>
            <person name="Devon K."/>
            <person name="Cuomo C."/>
            <person name="Jaffe D."/>
            <person name="Butler J."/>
            <person name="Alvarez P."/>
            <person name="Gnerre S."/>
            <person name="Grabherr M."/>
            <person name="Mauceli E."/>
            <person name="Brockman W."/>
            <person name="Young S."/>
            <person name="LaButti K."/>
            <person name="Sykes S."/>
            <person name="DeCaprio D."/>
            <person name="Crawford M."/>
            <person name="Koehrsen M."/>
            <person name="Engels R."/>
            <person name="Montgomery P."/>
            <person name="Pearson M."/>
            <person name="Howarth C."/>
            <person name="Larson L."/>
            <person name="White J."/>
            <person name="Zeng Q."/>
            <person name="Kodira C."/>
            <person name="Yandava C."/>
            <person name="Alvarado L."/>
            <person name="O'Leary S."/>
            <person name="Szabo L."/>
            <person name="Dean R."/>
            <person name="Schein J."/>
        </authorList>
    </citation>
    <scope>NUCLEOTIDE SEQUENCE</scope>
    <source>
        <strain>CRL 75-36-700-3</strain>
    </source>
</reference>